<evidence type="ECO:0000313" key="17">
    <source>
        <dbReference type="Proteomes" id="UP001140502"/>
    </source>
</evidence>
<dbReference type="PANTHER" id="PTHR43806:SF66">
    <property type="entry name" value="SERIN ENDOPEPTIDASE"/>
    <property type="match status" value="1"/>
</dbReference>
<feature type="active site" description="Charge relay system" evidence="9 10">
    <location>
        <position position="513"/>
    </location>
</feature>
<evidence type="ECO:0000256" key="1">
    <source>
        <dbReference type="ARBA" id="ARBA00004168"/>
    </source>
</evidence>
<dbReference type="GO" id="GO:0004252">
    <property type="term" value="F:serine-type endopeptidase activity"/>
    <property type="evidence" value="ECO:0007669"/>
    <property type="project" value="UniProtKB-UniRule"/>
</dbReference>
<dbReference type="Gene3D" id="2.60.40.1280">
    <property type="match status" value="1"/>
</dbReference>
<gene>
    <name evidence="16" type="ORF">N0V84_003638</name>
</gene>
<feature type="signal peptide" evidence="12">
    <location>
        <begin position="1"/>
        <end position="24"/>
    </location>
</feature>
<organism evidence="16 17">
    <name type="scientific">Fusarium piperis</name>
    <dbReference type="NCBI Taxonomy" id="1435070"/>
    <lineage>
        <taxon>Eukaryota</taxon>
        <taxon>Fungi</taxon>
        <taxon>Dikarya</taxon>
        <taxon>Ascomycota</taxon>
        <taxon>Pezizomycotina</taxon>
        <taxon>Sordariomycetes</taxon>
        <taxon>Hypocreomycetidae</taxon>
        <taxon>Hypocreales</taxon>
        <taxon>Nectriaceae</taxon>
        <taxon>Fusarium</taxon>
        <taxon>Fusarium solani species complex</taxon>
    </lineage>
</organism>
<evidence type="ECO:0000256" key="8">
    <source>
        <dbReference type="ARBA" id="ARBA00022825"/>
    </source>
</evidence>
<dbReference type="InterPro" id="IPR015500">
    <property type="entry name" value="Peptidase_S8_subtilisin-rel"/>
</dbReference>
<dbReference type="OrthoDB" id="10256524at2759"/>
<feature type="domain" description="Peptidase S8/S53" evidence="13">
    <location>
        <begin position="161"/>
        <end position="532"/>
    </location>
</feature>
<dbReference type="InterPro" id="IPR010435">
    <property type="entry name" value="C5a/SBT2-like_Fn3"/>
</dbReference>
<proteinExistence type="inferred from homology"/>
<sequence>MIPQYWSLRVVALMTMAITRGTSAWDRDSVMASRKPVDTLASGIIPGRYIIEVEPGSALTSRGLDLRASPIIGEIQSLGYDASIAEDLTSASGGFQAVSIEVTNSDNVTLSQLKDVAGVVNAWPVYAVTLDVDFDTNNPAPKWNPHVVTRVEELHKRGIKGKGQRICVVDSGADTSHPVLAGRIAGGKNMLDDSTDIQDCNGHGTFVSSVIVGQSKDMVGVAPEAEVFMYKIFGCDSSTSNDIVLKGLLTADADDCDIVSLSLGADNGYSGSVMSRVASEVAQRRLVIVAAGNAGEQGTFYASSPASGRGVVAVASVNAKQILGWPATIQSSTGESLNIRYVSPDGQKLNESTTVPLFFDSGDSCNPKLYGSEDQAVVIKRGICFSSKASNYLSITGFGYFLIFDSYNQGVFYDSEVKDMLGPEIHLFALTEQSVGTWVAKQTSAGHNLTLHVEPDADADVSEADFPSGGQLSAFSSWGLTFENDFYPSVAAPGGVVYGAFPDNKHAIASGTSFSTPYVAGVAALFFSHVSKDAEDFFRRASSTAALLASYDASEKSIVSDIAPLAQQGAGLIDAVKIIDYKTLLVSEPHLSLNDTDNRISAHTIVLKNTGTSPVTYKISHVAASTAQSRDEYLYPMVYFPPLIDGVKGSIDTPDSITIAPGATSNVEVTVNSPKGLESNSGALWSGKIVFEGSNDEFIAVPYMGIEASTYDWTPLEGAPLPFRYDQTTGFLYPVNWQDKPYKLAESDSPEVYYALRYGTYEFSFDLVGEDWTAADFSYPLKAEASRRGWFGSLRTSPNVFGNYMNFPIEFPVRFSNVGFTRFQSFSNGTAVPSGKYRLLSRTLRVFGNPSNADDWQLFLSDVFKVQHGDDPIPGESTSTTVSSETSAASETSTASQAFTTSVTSSVPETTTSSATAATITAVPGFTTTLKATATPVGLADAVVGLSLARQGVSSQVIERSGDWMELHVQIKIPSPVDAGSIVSFALPPQIVDVAEQEYVADPGSNLVGRASFDEKTGLYSIQFTGWVEWHKDIVGDFYLYCRFSEDFQKEMQPGTYFVEMLTVGKSFRPSISLGAIDRSKVYESKREKIVEDQPVFYFGVEVPGRFGPWNSVTLAASQSSTDDGFLCTEASVLIGTEFDEQNQIIQSKDITAQAVKRCELKAFRATYSGDVQEDQVVAFNIPNIMGIEGSWTIAMEYSLEIKLKNGSTIGYGFRNLEYSRYSLSRPEAFFNGAVDRPVPVETSTFTTETVSFTTVSPILNTTTHGALEYCQQYFTNRPPIYLGNNSASDGELIWVHF</sequence>
<dbReference type="Pfam" id="PF06280">
    <property type="entry name" value="fn3_5"/>
    <property type="match status" value="1"/>
</dbReference>
<dbReference type="PROSITE" id="PS00138">
    <property type="entry name" value="SUBTILASE_SER"/>
    <property type="match status" value="1"/>
</dbReference>
<dbReference type="Proteomes" id="UP001140502">
    <property type="component" value="Unassembled WGS sequence"/>
</dbReference>
<keyword evidence="7 10" id="KW-0378">Hydrolase</keyword>
<evidence type="ECO:0000256" key="11">
    <source>
        <dbReference type="SAM" id="MobiDB-lite"/>
    </source>
</evidence>
<dbReference type="InterPro" id="IPR041171">
    <property type="entry name" value="SDR_Ig"/>
</dbReference>
<feature type="compositionally biased region" description="Low complexity" evidence="11">
    <location>
        <begin position="876"/>
        <end position="901"/>
    </location>
</feature>
<dbReference type="PRINTS" id="PR00723">
    <property type="entry name" value="SUBTILISIN"/>
</dbReference>
<dbReference type="EMBL" id="JAPEUR010000053">
    <property type="protein sequence ID" value="KAJ4325094.1"/>
    <property type="molecule type" value="Genomic_DNA"/>
</dbReference>
<dbReference type="PROSITE" id="PS00137">
    <property type="entry name" value="SUBTILASE_HIS"/>
    <property type="match status" value="1"/>
</dbReference>
<dbReference type="SUPFAM" id="SSF49401">
    <property type="entry name" value="Bacterial adhesins"/>
    <property type="match status" value="1"/>
</dbReference>
<evidence type="ECO:0000259" key="13">
    <source>
        <dbReference type="Pfam" id="PF00082"/>
    </source>
</evidence>
<feature type="chain" id="PRO_5040894483" evidence="12">
    <location>
        <begin position="25"/>
        <end position="1298"/>
    </location>
</feature>
<dbReference type="InterPro" id="IPR022398">
    <property type="entry name" value="Peptidase_S8_His-AS"/>
</dbReference>
<evidence type="ECO:0000256" key="7">
    <source>
        <dbReference type="ARBA" id="ARBA00022801"/>
    </source>
</evidence>
<feature type="domain" description="SDR-like Ig" evidence="15">
    <location>
        <begin position="963"/>
        <end position="1047"/>
    </location>
</feature>
<evidence type="ECO:0000256" key="2">
    <source>
        <dbReference type="ARBA" id="ARBA00011073"/>
    </source>
</evidence>
<dbReference type="InterPro" id="IPR023828">
    <property type="entry name" value="Peptidase_S8_Ser-AS"/>
</dbReference>
<dbReference type="InterPro" id="IPR000209">
    <property type="entry name" value="Peptidase_S8/S53_dom"/>
</dbReference>
<dbReference type="InterPro" id="IPR050131">
    <property type="entry name" value="Peptidase_S8_subtilisin-like"/>
</dbReference>
<reference evidence="16" key="1">
    <citation type="submission" date="2022-10" db="EMBL/GenBank/DDBJ databases">
        <title>Tapping the CABI collections for fungal endophytes: first genome assemblies for Collariella, Neodidymelliopsis, Ascochyta clinopodiicola, Didymella pomorum, Didymosphaeria variabile, Neocosmospora piperis and Neocucurbitaria cava.</title>
        <authorList>
            <person name="Hill R."/>
        </authorList>
    </citation>
    <scope>NUCLEOTIDE SEQUENCE</scope>
    <source>
        <strain evidence="16">IMI 366586</strain>
    </source>
</reference>
<dbReference type="GO" id="GO:0007155">
    <property type="term" value="P:cell adhesion"/>
    <property type="evidence" value="ECO:0007669"/>
    <property type="project" value="InterPro"/>
</dbReference>
<dbReference type="PROSITE" id="PS51892">
    <property type="entry name" value="SUBTILASE"/>
    <property type="match status" value="1"/>
</dbReference>
<dbReference type="PANTHER" id="PTHR43806">
    <property type="entry name" value="PEPTIDASE S8"/>
    <property type="match status" value="1"/>
</dbReference>
<feature type="region of interest" description="Disordered" evidence="11">
    <location>
        <begin position="870"/>
        <end position="901"/>
    </location>
</feature>
<dbReference type="InterPro" id="IPR008966">
    <property type="entry name" value="Adhesion_dom_sf"/>
</dbReference>
<comment type="similarity">
    <text evidence="2 10">Belongs to the peptidase S8 family.</text>
</comment>
<keyword evidence="17" id="KW-1185">Reference proteome</keyword>
<evidence type="ECO:0000256" key="12">
    <source>
        <dbReference type="SAM" id="SignalP"/>
    </source>
</evidence>
<dbReference type="GO" id="GO:0016020">
    <property type="term" value="C:membrane"/>
    <property type="evidence" value="ECO:0007669"/>
    <property type="project" value="InterPro"/>
</dbReference>
<accession>A0A9W9BQK6</accession>
<comment type="caution">
    <text evidence="16">The sequence shown here is derived from an EMBL/GenBank/DDBJ whole genome shotgun (WGS) entry which is preliminary data.</text>
</comment>
<keyword evidence="4" id="KW-0964">Secreted</keyword>
<feature type="domain" description="C5a peptidase/Subtilisin-like protease SBT2-like Fn3-like" evidence="14">
    <location>
        <begin position="592"/>
        <end position="704"/>
    </location>
</feature>
<evidence type="ECO:0000256" key="5">
    <source>
        <dbReference type="ARBA" id="ARBA00022670"/>
    </source>
</evidence>
<evidence type="ECO:0000256" key="9">
    <source>
        <dbReference type="PIRSR" id="PIRSR615500-1"/>
    </source>
</evidence>
<keyword evidence="6 12" id="KW-0732">Signal</keyword>
<feature type="active site" description="Charge relay system" evidence="9 10">
    <location>
        <position position="170"/>
    </location>
</feature>
<keyword evidence="3" id="KW-0134">Cell wall</keyword>
<keyword evidence="8 10" id="KW-0720">Serine protease</keyword>
<evidence type="ECO:0000256" key="6">
    <source>
        <dbReference type="ARBA" id="ARBA00022729"/>
    </source>
</evidence>
<dbReference type="Pfam" id="PF00082">
    <property type="entry name" value="Peptidase_S8"/>
    <property type="match status" value="1"/>
</dbReference>
<dbReference type="GO" id="GO:0006508">
    <property type="term" value="P:proteolysis"/>
    <property type="evidence" value="ECO:0007669"/>
    <property type="project" value="UniProtKB-KW"/>
</dbReference>
<evidence type="ECO:0000256" key="4">
    <source>
        <dbReference type="ARBA" id="ARBA00022525"/>
    </source>
</evidence>
<dbReference type="Pfam" id="PF17961">
    <property type="entry name" value="Big_8"/>
    <property type="match status" value="1"/>
</dbReference>
<dbReference type="SUPFAM" id="SSF52743">
    <property type="entry name" value="Subtilisin-like"/>
    <property type="match status" value="1"/>
</dbReference>
<evidence type="ECO:0000256" key="3">
    <source>
        <dbReference type="ARBA" id="ARBA00022512"/>
    </source>
</evidence>
<dbReference type="InterPro" id="IPR011252">
    <property type="entry name" value="Fibrogen-bd_dom1"/>
</dbReference>
<dbReference type="InterPro" id="IPR036852">
    <property type="entry name" value="Peptidase_S8/S53_dom_sf"/>
</dbReference>
<name>A0A9W9BQK6_9HYPO</name>
<evidence type="ECO:0000259" key="15">
    <source>
        <dbReference type="Pfam" id="PF17961"/>
    </source>
</evidence>
<keyword evidence="5 10" id="KW-0645">Protease</keyword>
<evidence type="ECO:0000313" key="16">
    <source>
        <dbReference type="EMBL" id="KAJ4325094.1"/>
    </source>
</evidence>
<dbReference type="Gene3D" id="3.40.50.200">
    <property type="entry name" value="Peptidase S8/S53 domain"/>
    <property type="match status" value="2"/>
</dbReference>
<protein>
    <submittedName>
        <fullName evidence="16">Uncharacterized protein</fullName>
    </submittedName>
</protein>
<comment type="subcellular location">
    <subcellularLocation>
        <location evidence="1">Secreted</location>
        <location evidence="1">Cell wall</location>
        <topology evidence="1">Peptidoglycan-anchor</topology>
    </subcellularLocation>
</comment>
<evidence type="ECO:0000259" key="14">
    <source>
        <dbReference type="Pfam" id="PF06280"/>
    </source>
</evidence>
<evidence type="ECO:0000256" key="10">
    <source>
        <dbReference type="PROSITE-ProRule" id="PRU01240"/>
    </source>
</evidence>
<feature type="active site" description="Charge relay system" evidence="9 10">
    <location>
        <position position="203"/>
    </location>
</feature>